<dbReference type="EMBL" id="JAQMLV010000016">
    <property type="protein sequence ID" value="MDB8745572.1"/>
    <property type="molecule type" value="Genomic_DNA"/>
</dbReference>
<protein>
    <submittedName>
        <fullName evidence="1">Uncharacterized protein</fullName>
    </submittedName>
</protein>
<gene>
    <name evidence="1" type="ORF">PNU62_11140</name>
</gene>
<accession>A0AAW6E918</accession>
<reference evidence="1" key="1">
    <citation type="submission" date="2023-01" db="EMBL/GenBank/DDBJ databases">
        <title>Human gut microbiome strain richness.</title>
        <authorList>
            <person name="Chen-Liaw A."/>
        </authorList>
    </citation>
    <scope>NUCLEOTIDE SEQUENCE</scope>
    <source>
        <strain evidence="1">1001275st1_F4_1001275B_160808</strain>
    </source>
</reference>
<evidence type="ECO:0000313" key="2">
    <source>
        <dbReference type="Proteomes" id="UP001211015"/>
    </source>
</evidence>
<sequence>MDGTTENCVTAALNVYNLCEAAGIRCHVRTSANSDSFGAQNHVNDVIDVDGTSYIADVSFY</sequence>
<name>A0AAW6E918_9FIRM</name>
<dbReference type="RefSeq" id="WP_195388875.1">
    <property type="nucleotide sequence ID" value="NZ_JADNGL010000016.1"/>
</dbReference>
<dbReference type="AlphaFoldDB" id="A0AAW6E918"/>
<comment type="caution">
    <text evidence="1">The sequence shown here is derived from an EMBL/GenBank/DDBJ whole genome shotgun (WGS) entry which is preliminary data.</text>
</comment>
<organism evidence="1 2">
    <name type="scientific">Ruminococcus bicirculans</name>
    <name type="common">ex Wegman et al. 2014</name>
    <dbReference type="NCBI Taxonomy" id="1160721"/>
    <lineage>
        <taxon>Bacteria</taxon>
        <taxon>Bacillati</taxon>
        <taxon>Bacillota</taxon>
        <taxon>Clostridia</taxon>
        <taxon>Eubacteriales</taxon>
        <taxon>Oscillospiraceae</taxon>
        <taxon>Ruminococcus</taxon>
    </lineage>
</organism>
<proteinExistence type="predicted"/>
<dbReference type="Proteomes" id="UP001211015">
    <property type="component" value="Unassembled WGS sequence"/>
</dbReference>
<evidence type="ECO:0000313" key="1">
    <source>
        <dbReference type="EMBL" id="MDB8745572.1"/>
    </source>
</evidence>